<keyword evidence="1" id="KW-0106">Calcium</keyword>
<dbReference type="InterPro" id="IPR015919">
    <property type="entry name" value="Cadherin-like_sf"/>
</dbReference>
<evidence type="ECO:0000313" key="4">
    <source>
        <dbReference type="EMBL" id="BBI49684.1"/>
    </source>
</evidence>
<evidence type="ECO:0000256" key="1">
    <source>
        <dbReference type="ARBA" id="ARBA00022837"/>
    </source>
</evidence>
<dbReference type="InterPro" id="IPR018511">
    <property type="entry name" value="Hemolysin-typ_Ca-bd_CS"/>
</dbReference>
<dbReference type="Gene3D" id="2.60.40.60">
    <property type="entry name" value="Cadherins"/>
    <property type="match status" value="1"/>
</dbReference>
<dbReference type="SUPFAM" id="SSF49313">
    <property type="entry name" value="Cadherin-like"/>
    <property type="match status" value="1"/>
</dbReference>
<evidence type="ECO:0000313" key="5">
    <source>
        <dbReference type="Proteomes" id="UP000289555"/>
    </source>
</evidence>
<dbReference type="CDD" id="cd11304">
    <property type="entry name" value="Cadherin_repeat"/>
    <property type="match status" value="1"/>
</dbReference>
<dbReference type="Gene3D" id="2.150.10.10">
    <property type="entry name" value="Serralysin-like metalloprotease, C-terminal"/>
    <property type="match status" value="1"/>
</dbReference>
<dbReference type="Proteomes" id="UP000289555">
    <property type="component" value="Chromosome"/>
</dbReference>
<organism evidence="4 5">
    <name type="scientific">Vreelandella olivaria</name>
    <dbReference type="NCBI Taxonomy" id="390919"/>
    <lineage>
        <taxon>Bacteria</taxon>
        <taxon>Pseudomonadati</taxon>
        <taxon>Pseudomonadota</taxon>
        <taxon>Gammaproteobacteria</taxon>
        <taxon>Oceanospirillales</taxon>
        <taxon>Halomonadaceae</taxon>
        <taxon>Vreelandella</taxon>
    </lineage>
</organism>
<dbReference type="Pfam" id="PF00353">
    <property type="entry name" value="HemolysinCabind"/>
    <property type="match status" value="2"/>
</dbReference>
<accession>A0ABM7GGG4</accession>
<dbReference type="InterPro" id="IPR001343">
    <property type="entry name" value="Hemolysn_Ca-bd"/>
</dbReference>
<dbReference type="InterPro" id="IPR002126">
    <property type="entry name" value="Cadherin-like_dom"/>
</dbReference>
<feature type="domain" description="Cadherin" evidence="3">
    <location>
        <begin position="1"/>
        <end position="74"/>
    </location>
</feature>
<sequence length="321" mass="33081">MTYALSGIDAALFDLNANTGALSFKSAPDFEAPGDAGGNNVYDVILTANDGSLISNPQALAITVTDVNETQPTPTPEPTPTPPPIQVTPPEPLPNTPSGRPSVRETITNTGSDQATTKLVENSGNANEVTATLPGGVSLVNQGARTAVDPLQALGDLVNSIGAQQPTNLNEQTGVASQWLTNRPQGTLLDIRTLVISESGSSSITTPVQITGIGNANSSHQEAFVIDVRLLPQGNRLQLDNIDFASIIGETMITGGAGANVIVADDAAQMIVLGEDDDELHAGGGRDLVGSKGGDDLIFGEAGYDRLFGGEGNDVLNGEWC</sequence>
<dbReference type="PROSITE" id="PS50268">
    <property type="entry name" value="CADHERIN_2"/>
    <property type="match status" value="1"/>
</dbReference>
<dbReference type="PROSITE" id="PS00330">
    <property type="entry name" value="HEMOLYSIN_CALCIUM"/>
    <property type="match status" value="1"/>
</dbReference>
<dbReference type="EMBL" id="AP019416">
    <property type="protein sequence ID" value="BBI49684.1"/>
    <property type="molecule type" value="Genomic_DNA"/>
</dbReference>
<evidence type="ECO:0000259" key="3">
    <source>
        <dbReference type="PROSITE" id="PS50268"/>
    </source>
</evidence>
<keyword evidence="5" id="KW-1185">Reference proteome</keyword>
<proteinExistence type="predicted"/>
<dbReference type="SUPFAM" id="SSF51120">
    <property type="entry name" value="beta-Roll"/>
    <property type="match status" value="1"/>
</dbReference>
<gene>
    <name evidence="4" type="ORF">HORIV_21050</name>
</gene>
<evidence type="ECO:0000256" key="2">
    <source>
        <dbReference type="SAM" id="MobiDB-lite"/>
    </source>
</evidence>
<dbReference type="InterPro" id="IPR011049">
    <property type="entry name" value="Serralysin-like_metalloprot_C"/>
</dbReference>
<protein>
    <recommendedName>
        <fullName evidence="3">Cadherin domain-containing protein</fullName>
    </recommendedName>
</protein>
<name>A0ABM7GGG4_9GAMM</name>
<feature type="region of interest" description="Disordered" evidence="2">
    <location>
        <begin position="68"/>
        <end position="113"/>
    </location>
</feature>
<reference evidence="5" key="1">
    <citation type="journal article" date="2019" name="Microbiol. Resour. Announc.">
        <title>Complete Genome Sequence of Halomonas olivaria, a Moderately Halophilic Bacterium Isolated from Olive Processing Effluents, Obtained by Nanopore Sequencing.</title>
        <authorList>
            <person name="Nagata S."/>
            <person name="Ii K.M."/>
            <person name="Tsukimi T."/>
            <person name="Miura M.C."/>
            <person name="Galipon J."/>
            <person name="Arakawa K."/>
        </authorList>
    </citation>
    <scope>NUCLEOTIDE SEQUENCE [LARGE SCALE GENOMIC DNA]</scope>
    <source>
        <strain evidence="5">TYRC17</strain>
    </source>
</reference>
<feature type="compositionally biased region" description="Pro residues" evidence="2">
    <location>
        <begin position="73"/>
        <end position="95"/>
    </location>
</feature>